<dbReference type="InParanoid" id="I2GX59"/>
<dbReference type="GeneID" id="14493642"/>
<dbReference type="KEGG" id="tbl:TBLA_0A09230"/>
<proteinExistence type="predicted"/>
<evidence type="ECO:0000313" key="2">
    <source>
        <dbReference type="Proteomes" id="UP000002866"/>
    </source>
</evidence>
<dbReference type="RefSeq" id="XP_004178230.1">
    <property type="nucleotide sequence ID" value="XM_004178182.1"/>
</dbReference>
<dbReference type="InterPro" id="IPR024388">
    <property type="entry name" value="Ribosomal_mL58"/>
</dbReference>
<dbReference type="OMA" id="PEKYTRK"/>
<dbReference type="GO" id="GO:0005762">
    <property type="term" value="C:mitochondrial large ribosomal subunit"/>
    <property type="evidence" value="ECO:0007669"/>
    <property type="project" value="EnsemblFungi"/>
</dbReference>
<dbReference type="GO" id="GO:0003735">
    <property type="term" value="F:structural constituent of ribosome"/>
    <property type="evidence" value="ECO:0007669"/>
    <property type="project" value="EnsemblFungi"/>
</dbReference>
<dbReference type="HOGENOM" id="CLU_089054_1_0_1"/>
<dbReference type="OrthoDB" id="6021263at2759"/>
<dbReference type="Pfam" id="PF12824">
    <property type="entry name" value="MRP-L20"/>
    <property type="match status" value="1"/>
</dbReference>
<accession>I2GX59</accession>
<dbReference type="FunCoup" id="I2GX59">
    <property type="interactions" value="180"/>
</dbReference>
<reference evidence="1 2" key="1">
    <citation type="journal article" date="2011" name="Proc. Natl. Acad. Sci. U.S.A.">
        <title>Evolutionary erosion of yeast sex chromosomes by mating-type switching accidents.</title>
        <authorList>
            <person name="Gordon J.L."/>
            <person name="Armisen D."/>
            <person name="Proux-Wera E."/>
            <person name="Oheigeartaigh S.S."/>
            <person name="Byrne K.P."/>
            <person name="Wolfe K.H."/>
        </authorList>
    </citation>
    <scope>NUCLEOTIDE SEQUENCE [LARGE SCALE GENOMIC DNA]</scope>
    <source>
        <strain evidence="2">ATCC 34711 / CBS 6284 / DSM 70876 / NBRC 10599 / NRRL Y-10934 / UCD 77-7</strain>
    </source>
</reference>
<evidence type="ECO:0000313" key="1">
    <source>
        <dbReference type="EMBL" id="CCH58711.1"/>
    </source>
</evidence>
<dbReference type="PANTHER" id="PTHR28266">
    <property type="entry name" value="54S RIBOSOMAL PROTEIN L20, MITOCHONDRIAL"/>
    <property type="match status" value="1"/>
</dbReference>
<dbReference type="eggNOG" id="ENOG502S0A4">
    <property type="taxonomic scope" value="Eukaryota"/>
</dbReference>
<dbReference type="PANTHER" id="PTHR28266:SF1">
    <property type="entry name" value="LARGE RIBOSOMAL SUBUNIT PROTEIN ML58"/>
    <property type="match status" value="1"/>
</dbReference>
<dbReference type="EMBL" id="HE806316">
    <property type="protein sequence ID" value="CCH58711.1"/>
    <property type="molecule type" value="Genomic_DNA"/>
</dbReference>
<gene>
    <name evidence="1" type="primary">TBLA0A09230</name>
    <name evidence="1" type="ORF">TBLA_0A09230</name>
</gene>
<protein>
    <submittedName>
        <fullName evidence="1">Uncharacterized protein</fullName>
    </submittedName>
</protein>
<dbReference type="Proteomes" id="UP000002866">
    <property type="component" value="Chromosome 1"/>
</dbReference>
<dbReference type="AlphaFoldDB" id="I2GX59"/>
<keyword evidence="2" id="KW-1185">Reference proteome</keyword>
<name>I2GX59_HENB6</name>
<sequence>MWKCVRGLRTTVSVQNKAASSIKKSQNINEIPKLKGPKTIYNPRTSASNYKGYLKKRNTPGLYFDPAPSSSTGSINSETIPLAFLPPNDPRRKFAEQIRQNDRLNVSDAPSVLLSKSSSRPEGKTYHLMPEQIEEIKKLRASDPEKYTRKVLAKQFDVSPLFISLVSSASKERLTEMDRRLKLIKNRFHPKRAIARDDRKKRKELWYRA</sequence>
<organism evidence="1 2">
    <name type="scientific">Henningerozyma blattae (strain ATCC 34711 / CBS 6284 / DSM 70876 / NBRC 10599 / NRRL Y-10934 / UCD 77-7)</name>
    <name type="common">Yeast</name>
    <name type="synonym">Tetrapisispora blattae</name>
    <dbReference type="NCBI Taxonomy" id="1071380"/>
    <lineage>
        <taxon>Eukaryota</taxon>
        <taxon>Fungi</taxon>
        <taxon>Dikarya</taxon>
        <taxon>Ascomycota</taxon>
        <taxon>Saccharomycotina</taxon>
        <taxon>Saccharomycetes</taxon>
        <taxon>Saccharomycetales</taxon>
        <taxon>Saccharomycetaceae</taxon>
        <taxon>Henningerozyma</taxon>
    </lineage>
</organism>
<dbReference type="STRING" id="1071380.I2GX59"/>